<dbReference type="Proteomes" id="UP000199274">
    <property type="component" value="Unassembled WGS sequence"/>
</dbReference>
<evidence type="ECO:0008006" key="8">
    <source>
        <dbReference type="Google" id="ProtNLM"/>
    </source>
</evidence>
<dbReference type="PANTHER" id="PTHR38344">
    <property type="entry name" value="UPF0753 PROTEIN AQ_863"/>
    <property type="match status" value="1"/>
</dbReference>
<evidence type="ECO:0000256" key="4">
    <source>
        <dbReference type="ARBA" id="ARBA00022833"/>
    </source>
</evidence>
<keyword evidence="4" id="KW-0862">Zinc</keyword>
<dbReference type="EMBL" id="FNDB01000003">
    <property type="protein sequence ID" value="SDG96273.1"/>
    <property type="molecule type" value="Genomic_DNA"/>
</dbReference>
<keyword evidence="3" id="KW-0479">Metal-binding</keyword>
<reference evidence="7" key="1">
    <citation type="submission" date="2016-10" db="EMBL/GenBank/DDBJ databases">
        <authorList>
            <person name="Varghese N."/>
            <person name="Submissions S."/>
        </authorList>
    </citation>
    <scope>NUCLEOTIDE SEQUENCE [LARGE SCALE GENOMIC DNA]</scope>
    <source>
        <strain evidence="7">CGMCC 1.2747</strain>
    </source>
</reference>
<evidence type="ECO:0000256" key="5">
    <source>
        <dbReference type="ARBA" id="ARBA00023136"/>
    </source>
</evidence>
<evidence type="ECO:0000256" key="3">
    <source>
        <dbReference type="ARBA" id="ARBA00022723"/>
    </source>
</evidence>
<protein>
    <recommendedName>
        <fullName evidence="8">DUF2309 family protein</fullName>
    </recommendedName>
</protein>
<sequence>MNLVKTQQTATQERLAVTKNSVDLAHKKANNWGETRPEWGLAKNAGFIVGPRELTKNHNLDGRCFLHSYDWETDENGKALKAIMQGPMVVTQWLNNHYYFSTVDNKVFGGGSKITHNITGKFGVVQGNGGDLKMGLPLQSVMESDLEMYHQPLRLSVLIQAPLSRVSAVLARNEHLKNLLDNKWIYLMVMDPLEANTIIHYQQKFSWVTANQESATKKEVEMMTL</sequence>
<organism evidence="6 7">
    <name type="scientific">Flavobacterium omnivorum</name>
    <dbReference type="NCBI Taxonomy" id="178355"/>
    <lineage>
        <taxon>Bacteria</taxon>
        <taxon>Pseudomonadati</taxon>
        <taxon>Bacteroidota</taxon>
        <taxon>Flavobacteriia</taxon>
        <taxon>Flavobacteriales</taxon>
        <taxon>Flavobacteriaceae</taxon>
        <taxon>Flavobacterium</taxon>
    </lineage>
</organism>
<keyword evidence="1" id="KW-0813">Transport</keyword>
<keyword evidence="5" id="KW-0472">Membrane</keyword>
<dbReference type="Pfam" id="PF10070">
    <property type="entry name" value="DabA"/>
    <property type="match status" value="1"/>
</dbReference>
<accession>A0A1G7YIE4</accession>
<name>A0A1G7YIE4_9FLAO</name>
<dbReference type="PANTHER" id="PTHR38344:SF1">
    <property type="entry name" value="INORGANIC CARBON TRANSPORTER SUBUNIT DABA-RELATED"/>
    <property type="match status" value="1"/>
</dbReference>
<dbReference type="InterPro" id="IPR018752">
    <property type="entry name" value="DabA"/>
</dbReference>
<gene>
    <name evidence="6" type="ORF">SAMN04488062_103219</name>
</gene>
<keyword evidence="7" id="KW-1185">Reference proteome</keyword>
<evidence type="ECO:0000313" key="6">
    <source>
        <dbReference type="EMBL" id="SDG96273.1"/>
    </source>
</evidence>
<dbReference type="GO" id="GO:0046872">
    <property type="term" value="F:metal ion binding"/>
    <property type="evidence" value="ECO:0007669"/>
    <property type="project" value="UniProtKB-KW"/>
</dbReference>
<evidence type="ECO:0000256" key="2">
    <source>
        <dbReference type="ARBA" id="ARBA00022475"/>
    </source>
</evidence>
<evidence type="ECO:0000313" key="7">
    <source>
        <dbReference type="Proteomes" id="UP000199274"/>
    </source>
</evidence>
<dbReference type="STRING" id="178355.SAMN04488062_103219"/>
<keyword evidence="2" id="KW-1003">Cell membrane</keyword>
<evidence type="ECO:0000256" key="1">
    <source>
        <dbReference type="ARBA" id="ARBA00022448"/>
    </source>
</evidence>
<proteinExistence type="predicted"/>
<dbReference type="AlphaFoldDB" id="A0A1G7YIE4"/>